<evidence type="ECO:0000313" key="2">
    <source>
        <dbReference type="Proteomes" id="UP001596166"/>
    </source>
</evidence>
<sequence>MDEKSYVRMYRRLSGEYADDHASYLCGMIRSTQRNSVPALPYANAAIIDAATDELMKRGMCADVLNWFREKAP</sequence>
<protein>
    <submittedName>
        <fullName evidence="1">Uncharacterized protein</fullName>
    </submittedName>
</protein>
<comment type="caution">
    <text evidence="1">The sequence shown here is derived from an EMBL/GenBank/DDBJ whole genome shotgun (WGS) entry which is preliminary data.</text>
</comment>
<name>A0ABW0FY21_9PROT</name>
<dbReference type="RefSeq" id="WP_376993328.1">
    <property type="nucleotide sequence ID" value="NZ_JBHSLC010000002.1"/>
</dbReference>
<dbReference type="EMBL" id="JBHSLC010000002">
    <property type="protein sequence ID" value="MFC5353501.1"/>
    <property type="molecule type" value="Genomic_DNA"/>
</dbReference>
<gene>
    <name evidence="1" type="ORF">ACFPMG_00650</name>
</gene>
<keyword evidence="2" id="KW-1185">Reference proteome</keyword>
<dbReference type="Proteomes" id="UP001596166">
    <property type="component" value="Unassembled WGS sequence"/>
</dbReference>
<evidence type="ECO:0000313" key="1">
    <source>
        <dbReference type="EMBL" id="MFC5353501.1"/>
    </source>
</evidence>
<organism evidence="1 2">
    <name type="scientific">Azospirillum himalayense</name>
    <dbReference type="NCBI Taxonomy" id="654847"/>
    <lineage>
        <taxon>Bacteria</taxon>
        <taxon>Pseudomonadati</taxon>
        <taxon>Pseudomonadota</taxon>
        <taxon>Alphaproteobacteria</taxon>
        <taxon>Rhodospirillales</taxon>
        <taxon>Azospirillaceae</taxon>
        <taxon>Azospirillum</taxon>
    </lineage>
</organism>
<accession>A0ABW0FY21</accession>
<proteinExistence type="predicted"/>
<reference evidence="2" key="1">
    <citation type="journal article" date="2019" name="Int. J. Syst. Evol. Microbiol.">
        <title>The Global Catalogue of Microorganisms (GCM) 10K type strain sequencing project: providing services to taxonomists for standard genome sequencing and annotation.</title>
        <authorList>
            <consortium name="The Broad Institute Genomics Platform"/>
            <consortium name="The Broad Institute Genome Sequencing Center for Infectious Disease"/>
            <person name="Wu L."/>
            <person name="Ma J."/>
        </authorList>
    </citation>
    <scope>NUCLEOTIDE SEQUENCE [LARGE SCALE GENOMIC DNA]</scope>
    <source>
        <strain evidence="2">CCUG 58760</strain>
    </source>
</reference>